<comment type="caution">
    <text evidence="2">The sequence shown here is derived from an EMBL/GenBank/DDBJ whole genome shotgun (WGS) entry which is preliminary data.</text>
</comment>
<sequence>MESHKSQQDMIRGLNTPLLTPPSNPSHISPASLLFSKISLPNSFYSTQFAPNIGNLQYPDSTLVQDQSMLRAFLEKYGSNMQQNSKAEFSQETGQSGDMNTDISSVVSNHDMGQRSFEDQDGPSTSAGPVDLDCLWSY</sequence>
<evidence type="ECO:0000256" key="1">
    <source>
        <dbReference type="SAM" id="MobiDB-lite"/>
    </source>
</evidence>
<accession>A0AAP0R9C1</accession>
<dbReference type="Proteomes" id="UP001415857">
    <property type="component" value="Unassembled WGS sequence"/>
</dbReference>
<keyword evidence="3" id="KW-1185">Reference proteome</keyword>
<feature type="compositionally biased region" description="Polar residues" evidence="1">
    <location>
        <begin position="81"/>
        <end position="108"/>
    </location>
</feature>
<feature type="region of interest" description="Disordered" evidence="1">
    <location>
        <begin position="81"/>
        <end position="132"/>
    </location>
</feature>
<evidence type="ECO:0000313" key="3">
    <source>
        <dbReference type="Proteomes" id="UP001415857"/>
    </source>
</evidence>
<reference evidence="2 3" key="1">
    <citation type="journal article" date="2024" name="Plant J.">
        <title>Genome sequences and population genomics reveal climatic adaptation and genomic divergence between two closely related sweetgum species.</title>
        <authorList>
            <person name="Xu W.Q."/>
            <person name="Ren C.Q."/>
            <person name="Zhang X.Y."/>
            <person name="Comes H.P."/>
            <person name="Liu X.H."/>
            <person name="Li Y.G."/>
            <person name="Kettle C.J."/>
            <person name="Jalonen R."/>
            <person name="Gaisberger H."/>
            <person name="Ma Y.Z."/>
            <person name="Qiu Y.X."/>
        </authorList>
    </citation>
    <scope>NUCLEOTIDE SEQUENCE [LARGE SCALE GENOMIC DNA]</scope>
    <source>
        <strain evidence="2">Hangzhou</strain>
    </source>
</reference>
<gene>
    <name evidence="2" type="ORF">L1049_003135</name>
</gene>
<dbReference type="AlphaFoldDB" id="A0AAP0R9C1"/>
<evidence type="ECO:0000313" key="2">
    <source>
        <dbReference type="EMBL" id="KAK9272758.1"/>
    </source>
</evidence>
<dbReference type="EMBL" id="JBBPBK010000013">
    <property type="protein sequence ID" value="KAK9272758.1"/>
    <property type="molecule type" value="Genomic_DNA"/>
</dbReference>
<protein>
    <submittedName>
        <fullName evidence="2">Uncharacterized protein</fullName>
    </submittedName>
</protein>
<proteinExistence type="predicted"/>
<organism evidence="2 3">
    <name type="scientific">Liquidambar formosana</name>
    <name type="common">Formosan gum</name>
    <dbReference type="NCBI Taxonomy" id="63359"/>
    <lineage>
        <taxon>Eukaryota</taxon>
        <taxon>Viridiplantae</taxon>
        <taxon>Streptophyta</taxon>
        <taxon>Embryophyta</taxon>
        <taxon>Tracheophyta</taxon>
        <taxon>Spermatophyta</taxon>
        <taxon>Magnoliopsida</taxon>
        <taxon>eudicotyledons</taxon>
        <taxon>Gunneridae</taxon>
        <taxon>Pentapetalae</taxon>
        <taxon>Saxifragales</taxon>
        <taxon>Altingiaceae</taxon>
        <taxon>Liquidambar</taxon>
    </lineage>
</organism>
<name>A0AAP0R9C1_LIQFO</name>